<evidence type="ECO:0000313" key="2">
    <source>
        <dbReference type="EMBL" id="KAG1302558.1"/>
    </source>
</evidence>
<protein>
    <recommendedName>
        <fullName evidence="1">Peptidase M24 domain-containing protein</fullName>
    </recommendedName>
</protein>
<dbReference type="OrthoDB" id="9995434at2759"/>
<dbReference type="SUPFAM" id="SSF55920">
    <property type="entry name" value="Creatinase/aminopeptidase"/>
    <property type="match status" value="1"/>
</dbReference>
<dbReference type="Gene3D" id="3.40.350.10">
    <property type="entry name" value="Creatinase/prolidase N-terminal domain"/>
    <property type="match status" value="1"/>
</dbReference>
<dbReference type="Gene3D" id="3.90.230.10">
    <property type="entry name" value="Creatinase/methionine aminopeptidase superfamily"/>
    <property type="match status" value="1"/>
</dbReference>
<dbReference type="InterPro" id="IPR000994">
    <property type="entry name" value="Pept_M24"/>
</dbReference>
<dbReference type="EMBL" id="JAANQT010002377">
    <property type="protein sequence ID" value="KAG1302558.1"/>
    <property type="molecule type" value="Genomic_DNA"/>
</dbReference>
<feature type="domain" description="Peptidase M24" evidence="1">
    <location>
        <begin position="316"/>
        <end position="519"/>
    </location>
</feature>
<keyword evidence="3" id="KW-1185">Reference proteome</keyword>
<proteinExistence type="predicted"/>
<organism evidence="2 3">
    <name type="scientific">Rhizopus oryzae</name>
    <name type="common">Mucormycosis agent</name>
    <name type="synonym">Rhizopus arrhizus var. delemar</name>
    <dbReference type="NCBI Taxonomy" id="64495"/>
    <lineage>
        <taxon>Eukaryota</taxon>
        <taxon>Fungi</taxon>
        <taxon>Fungi incertae sedis</taxon>
        <taxon>Mucoromycota</taxon>
        <taxon>Mucoromycotina</taxon>
        <taxon>Mucoromycetes</taxon>
        <taxon>Mucorales</taxon>
        <taxon>Mucorineae</taxon>
        <taxon>Rhizopodaceae</taxon>
        <taxon>Rhizopus</taxon>
    </lineage>
</organism>
<comment type="caution">
    <text evidence="2">The sequence shown here is derived from an EMBL/GenBank/DDBJ whole genome shotgun (WGS) entry which is preliminary data.</text>
</comment>
<evidence type="ECO:0000313" key="3">
    <source>
        <dbReference type="Proteomes" id="UP000716291"/>
    </source>
</evidence>
<gene>
    <name evidence="2" type="ORF">G6F64_010823</name>
</gene>
<evidence type="ECO:0000259" key="1">
    <source>
        <dbReference type="Pfam" id="PF00557"/>
    </source>
</evidence>
<dbReference type="PANTHER" id="PTHR46112">
    <property type="entry name" value="AMINOPEPTIDASE"/>
    <property type="match status" value="1"/>
</dbReference>
<dbReference type="Gene3D" id="3.40.220.10">
    <property type="entry name" value="Leucine Aminopeptidase, subunit E, domain 1"/>
    <property type="match status" value="1"/>
</dbReference>
<dbReference type="InterPro" id="IPR036005">
    <property type="entry name" value="Creatinase/aminopeptidase-like"/>
</dbReference>
<dbReference type="InterPro" id="IPR050659">
    <property type="entry name" value="Peptidase_M24B"/>
</dbReference>
<dbReference type="InterPro" id="IPR043472">
    <property type="entry name" value="Macro_dom-like"/>
</dbReference>
<accession>A0A9P6X0C6</accession>
<reference evidence="2" key="1">
    <citation type="journal article" date="2020" name="Microb. Genom.">
        <title>Genetic diversity of clinical and environmental Mucorales isolates obtained from an investigation of mucormycosis cases among solid organ transplant recipients.</title>
        <authorList>
            <person name="Nguyen M.H."/>
            <person name="Kaul D."/>
            <person name="Muto C."/>
            <person name="Cheng S.J."/>
            <person name="Richter R.A."/>
            <person name="Bruno V.M."/>
            <person name="Liu G."/>
            <person name="Beyhan S."/>
            <person name="Sundermann A.J."/>
            <person name="Mounaud S."/>
            <person name="Pasculle A.W."/>
            <person name="Nierman W.C."/>
            <person name="Driscoll E."/>
            <person name="Cumbie R."/>
            <person name="Clancy C.J."/>
            <person name="Dupont C.L."/>
        </authorList>
    </citation>
    <scope>NUCLEOTIDE SEQUENCE</scope>
    <source>
        <strain evidence="2">GL11</strain>
    </source>
</reference>
<dbReference type="InterPro" id="IPR029149">
    <property type="entry name" value="Creatin/AminoP/Spt16_N"/>
</dbReference>
<dbReference type="Pfam" id="PF00557">
    <property type="entry name" value="Peptidase_M24"/>
    <property type="match status" value="1"/>
</dbReference>
<dbReference type="SUPFAM" id="SSF53092">
    <property type="entry name" value="Creatinase/prolidase N-terminal domain"/>
    <property type="match status" value="1"/>
</dbReference>
<dbReference type="PANTHER" id="PTHR46112:SF2">
    <property type="entry name" value="XAA-PRO AMINOPEPTIDASE P-RELATED"/>
    <property type="match status" value="1"/>
</dbReference>
<name>A0A9P6X0C6_RHIOR</name>
<dbReference type="Proteomes" id="UP000716291">
    <property type="component" value="Unassembled WGS sequence"/>
</dbReference>
<dbReference type="SUPFAM" id="SSF52949">
    <property type="entry name" value="Macro domain-like"/>
    <property type="match status" value="1"/>
</dbReference>
<dbReference type="AlphaFoldDB" id="A0A9P6X0C6"/>
<sequence>MTFEFEERQGSLIDSVMPTDSIVLGMTEDMKLLNKDIRSRLSQPQQLQKKKVGQVAIHQHQKRFIFYLITRQKSYNKPTYAQLEACLIELRKTCESYNVQSLALPRELEEGLQEKYVKQALFDVFQGWPEKEPFLPSISPPLQPQPKKLCCLKKKLAAPIPAAEYAARHRRLYETLVQLDKEAFVMEGGATMRYYSNIDWELTERPFLVVLRRQESLPTGINMTIITPTFEFTKAAERFKEARLPKEIQPTFVSWDEHKSPFEPIKSIVQEGSLLVEPTTRLFIFQGLEEEHLNVQIAPISIRQLRMIKSPSELNILRCANTVTEMAIRAVRPHVKVGMSEQELQVIMTKALTAAGLSQTWVLALIDQHAALPHGDSSEKQVKEDSVILIDTGGELFGYQSDTTRTFFLGQKGFNQTVEDAWYLVKKAQENVLDHLKAGMTAAQVDLTARHVIENGGYGSYFTHRLGHGIGLEMHEEPYMNKGNTDLVLRPGMTFSVEPGIYIVNEFGIRLEDIVVINEQGQLELLTNGLAQDPWSL</sequence>